<reference evidence="2 3" key="1">
    <citation type="journal article" date="2019" name="Nat. Microbiol.">
        <title>Mediterranean grassland soil C-N compound turnover is dependent on rainfall and depth, and is mediated by genomically divergent microorganisms.</title>
        <authorList>
            <person name="Diamond S."/>
            <person name="Andeer P.F."/>
            <person name="Li Z."/>
            <person name="Crits-Christoph A."/>
            <person name="Burstein D."/>
            <person name="Anantharaman K."/>
            <person name="Lane K.R."/>
            <person name="Thomas B.C."/>
            <person name="Pan C."/>
            <person name="Northen T.R."/>
            <person name="Banfield J.F."/>
        </authorList>
    </citation>
    <scope>NUCLEOTIDE SEQUENCE [LARGE SCALE GENOMIC DNA]</scope>
    <source>
        <strain evidence="2">WS_2</strain>
    </source>
</reference>
<dbReference type="AlphaFoldDB" id="A0A538T8J6"/>
<evidence type="ECO:0000313" key="3">
    <source>
        <dbReference type="Proteomes" id="UP000317716"/>
    </source>
</evidence>
<dbReference type="EMBL" id="VBOS01000036">
    <property type="protein sequence ID" value="TMQ59854.1"/>
    <property type="molecule type" value="Genomic_DNA"/>
</dbReference>
<evidence type="ECO:0000313" key="2">
    <source>
        <dbReference type="EMBL" id="TMQ59854.1"/>
    </source>
</evidence>
<keyword evidence="1" id="KW-0732">Signal</keyword>
<organism evidence="2 3">
    <name type="scientific">Eiseniibacteriota bacterium</name>
    <dbReference type="NCBI Taxonomy" id="2212470"/>
    <lineage>
        <taxon>Bacteria</taxon>
        <taxon>Candidatus Eiseniibacteriota</taxon>
    </lineage>
</organism>
<name>A0A538T8J6_UNCEI</name>
<evidence type="ECO:0000256" key="1">
    <source>
        <dbReference type="SAM" id="SignalP"/>
    </source>
</evidence>
<feature type="chain" id="PRO_5022035128" description="DUF5666 domain-containing protein" evidence="1">
    <location>
        <begin position="30"/>
        <end position="126"/>
    </location>
</feature>
<comment type="caution">
    <text evidence="2">The sequence shown here is derived from an EMBL/GenBank/DDBJ whole genome shotgun (WGS) entry which is preliminary data.</text>
</comment>
<dbReference type="PROSITE" id="PS51257">
    <property type="entry name" value="PROKAR_LIPOPROTEIN"/>
    <property type="match status" value="1"/>
</dbReference>
<sequence>MRQGRIFFSSCAAIALVACGALAPLQARAASAASSAKSSTASARKAGTSYHQFTGYVTALDKSSLTVEKRGKSPTSKVFVKHAQMSTTGDVAKEARVTVYYRDEGGKAVAHRVIVKAETAQAVGGQ</sequence>
<protein>
    <recommendedName>
        <fullName evidence="4">DUF5666 domain-containing protein</fullName>
    </recommendedName>
</protein>
<feature type="signal peptide" evidence="1">
    <location>
        <begin position="1"/>
        <end position="29"/>
    </location>
</feature>
<accession>A0A538T8J6</accession>
<evidence type="ECO:0008006" key="4">
    <source>
        <dbReference type="Google" id="ProtNLM"/>
    </source>
</evidence>
<gene>
    <name evidence="2" type="ORF">E6K72_01300</name>
</gene>
<dbReference type="Proteomes" id="UP000317716">
    <property type="component" value="Unassembled WGS sequence"/>
</dbReference>
<proteinExistence type="predicted"/>